<sequence>MTVKSHPYYFWRHEMDRSKLVLSLLDRAQSLKPLKSIHARLLIDGSIASSDLVLNKFLRFYARFGSIQYAHKLFDQIPQPNAFLWTALIHGYVEHRNYQEVLSLFCHMCKKSVFPLNFTLASVLKGLARLKRVIDGEAVYGLGLKCGLGFDLIVQNAVIDLFMRCGEVDLARRVFNEMEEKDLVSWNSMILGYGRNGRVDLARETFDEMSERNVISWTSMIQGYIKAGDIEEARILFDRMSTKDLASWNVMVSGYMDVGDLGSAQSIFEAMPVRDAGTWNLMIAGYCKVGEMEVAKDFFDKMPRKNIASWTIMIDGYVKAGDVSTGRCLFDQMPEKNLVSWSTMIGGYARNGQPCDALELYKQFKKQGVKPDEAFVLAIISACSQLGILDAAESIINDFTGPLLFSSLRIVTSLIDMYAKCGCIDKAVQVFKMAYQKDLLCYSTMITAFANHGMAQDAISLFEDMQRTNIRPDGVAFLGVMTACNHGGLVSEGRRYFKQMLEEYRIQPSEKHYACIVDLLGRAGCLEEAYKLIRNMPILPSAVVWGALLAACRVHCDVQLAEIAADELFKIEPDNSGNYILLSNTYAAARRWDGVARMRAMIRKNQVRKNRASSWIELGCVVHEFVMGDALHIDSERIYFTLYLISEDMKLLGCLRDSRREEVLPSHAFWLSDVYPYNILEDG</sequence>
<feature type="repeat" description="PPR" evidence="3">
    <location>
        <begin position="151"/>
        <end position="181"/>
    </location>
</feature>
<evidence type="ECO:0000256" key="3">
    <source>
        <dbReference type="PROSITE-ProRule" id="PRU00708"/>
    </source>
</evidence>
<evidence type="ECO:0000256" key="2">
    <source>
        <dbReference type="ARBA" id="ARBA00022737"/>
    </source>
</evidence>
<keyword evidence="5" id="KW-1185">Reference proteome</keyword>
<dbReference type="Pfam" id="PF13041">
    <property type="entry name" value="PPR_2"/>
    <property type="match status" value="3"/>
</dbReference>
<dbReference type="EMBL" id="CM001882">
    <property type="protein sequence ID" value="EOY05878.1"/>
    <property type="molecule type" value="Genomic_DNA"/>
</dbReference>
<accession>A0A061END2</accession>
<reference evidence="4 5" key="1">
    <citation type="journal article" date="2013" name="Genome Biol.">
        <title>The genome sequence of the most widely cultivated cacao type and its use to identify candidate genes regulating pod color.</title>
        <authorList>
            <person name="Motamayor J.C."/>
            <person name="Mockaitis K."/>
            <person name="Schmutz J."/>
            <person name="Haiminen N."/>
            <person name="Iii D.L."/>
            <person name="Cornejo O."/>
            <person name="Findley S.D."/>
            <person name="Zheng P."/>
            <person name="Utro F."/>
            <person name="Royaert S."/>
            <person name="Saski C."/>
            <person name="Jenkins J."/>
            <person name="Podicheti R."/>
            <person name="Zhao M."/>
            <person name="Scheffler B.E."/>
            <person name="Stack J.C."/>
            <person name="Feltus F.A."/>
            <person name="Mustiga G.M."/>
            <person name="Amores F."/>
            <person name="Phillips W."/>
            <person name="Marelli J.P."/>
            <person name="May G.D."/>
            <person name="Shapiro H."/>
            <person name="Ma J."/>
            <person name="Bustamante C.D."/>
            <person name="Schnell R.J."/>
            <person name="Main D."/>
            <person name="Gilbert D."/>
            <person name="Parida L."/>
            <person name="Kuhn D.N."/>
        </authorList>
    </citation>
    <scope>NUCLEOTIDE SEQUENCE [LARGE SCALE GENOMIC DNA]</scope>
    <source>
        <strain evidence="5">cv. Matina 1-6</strain>
    </source>
</reference>
<comment type="similarity">
    <text evidence="1">Belongs to the PPR family. PCMP-H subfamily.</text>
</comment>
<dbReference type="FunFam" id="1.25.40.10:FF:000125">
    <property type="entry name" value="Pentatricopeptide repeat-containing protein"/>
    <property type="match status" value="1"/>
</dbReference>
<dbReference type="EMBL" id="CM001882">
    <property type="protein sequence ID" value="EOY05877.1"/>
    <property type="molecule type" value="Genomic_DNA"/>
</dbReference>
<dbReference type="Pfam" id="PF01535">
    <property type="entry name" value="PPR"/>
    <property type="match status" value="7"/>
</dbReference>
<dbReference type="NCBIfam" id="TIGR00756">
    <property type="entry name" value="PPR"/>
    <property type="match status" value="8"/>
</dbReference>
<dbReference type="PANTHER" id="PTHR47926:SF537">
    <property type="entry name" value="PENTACOTRIPEPTIDE-REPEAT REGION OF PRORP DOMAIN-CONTAINING PROTEIN"/>
    <property type="match status" value="1"/>
</dbReference>
<feature type="repeat" description="PPR" evidence="3">
    <location>
        <begin position="244"/>
        <end position="274"/>
    </location>
</feature>
<dbReference type="GO" id="GO:0048731">
    <property type="term" value="P:system development"/>
    <property type="evidence" value="ECO:0007669"/>
    <property type="project" value="UniProtKB-ARBA"/>
</dbReference>
<dbReference type="SUPFAM" id="SSF48452">
    <property type="entry name" value="TPR-like"/>
    <property type="match status" value="2"/>
</dbReference>
<dbReference type="Gramene" id="EOY05877">
    <property type="protein sequence ID" value="EOY05877"/>
    <property type="gene ID" value="TCM_020769"/>
</dbReference>
<dbReference type="GO" id="GO:0009451">
    <property type="term" value="P:RNA modification"/>
    <property type="evidence" value="ECO:0000318"/>
    <property type="project" value="GO_Central"/>
</dbReference>
<feature type="repeat" description="PPR" evidence="3">
    <location>
        <begin position="182"/>
        <end position="216"/>
    </location>
</feature>
<dbReference type="OMA" id="SERHYAC"/>
<feature type="repeat" description="PPR" evidence="3">
    <location>
        <begin position="275"/>
        <end position="309"/>
    </location>
</feature>
<dbReference type="InParanoid" id="A0A061END2"/>
<dbReference type="Gramene" id="EOY05878">
    <property type="protein sequence ID" value="EOY05878"/>
    <property type="gene ID" value="TCM_020769"/>
</dbReference>
<feature type="repeat" description="PPR" evidence="3">
    <location>
        <begin position="81"/>
        <end position="115"/>
    </location>
</feature>
<dbReference type="Pfam" id="PF20431">
    <property type="entry name" value="E_motif"/>
    <property type="match status" value="1"/>
</dbReference>
<dbReference type="FunFam" id="1.25.40.10:FF:000184">
    <property type="entry name" value="Pentatricopeptide repeat-containing protein, chloroplastic"/>
    <property type="match status" value="1"/>
</dbReference>
<evidence type="ECO:0000313" key="4">
    <source>
        <dbReference type="EMBL" id="EOY05877.1"/>
    </source>
</evidence>
<dbReference type="InterPro" id="IPR046960">
    <property type="entry name" value="PPR_At4g14850-like_plant"/>
</dbReference>
<dbReference type="PANTHER" id="PTHR47926">
    <property type="entry name" value="PENTATRICOPEPTIDE REPEAT-CONTAINING PROTEIN"/>
    <property type="match status" value="1"/>
</dbReference>
<dbReference type="Gene3D" id="1.25.40.10">
    <property type="entry name" value="Tetratricopeptide repeat domain"/>
    <property type="match status" value="5"/>
</dbReference>
<dbReference type="PROSITE" id="PS51375">
    <property type="entry name" value="PPR"/>
    <property type="match status" value="7"/>
</dbReference>
<dbReference type="InterPro" id="IPR011990">
    <property type="entry name" value="TPR-like_helical_dom_sf"/>
</dbReference>
<name>A0A061END2_THECC</name>
<organism evidence="4 5">
    <name type="scientific">Theobroma cacao</name>
    <name type="common">Cacao</name>
    <name type="synonym">Cocoa</name>
    <dbReference type="NCBI Taxonomy" id="3641"/>
    <lineage>
        <taxon>Eukaryota</taxon>
        <taxon>Viridiplantae</taxon>
        <taxon>Streptophyta</taxon>
        <taxon>Embryophyta</taxon>
        <taxon>Tracheophyta</taxon>
        <taxon>Spermatophyta</taxon>
        <taxon>Magnoliopsida</taxon>
        <taxon>eudicotyledons</taxon>
        <taxon>Gunneridae</taxon>
        <taxon>Pentapetalae</taxon>
        <taxon>rosids</taxon>
        <taxon>malvids</taxon>
        <taxon>Malvales</taxon>
        <taxon>Malvaceae</taxon>
        <taxon>Byttnerioideae</taxon>
        <taxon>Theobroma</taxon>
    </lineage>
</organism>
<dbReference type="FunFam" id="1.25.40.10:FF:000333">
    <property type="entry name" value="Pentatricopeptide repeat-containing protein"/>
    <property type="match status" value="1"/>
</dbReference>
<dbReference type="AlphaFoldDB" id="A0A061END2"/>
<evidence type="ECO:0000313" key="5">
    <source>
        <dbReference type="Proteomes" id="UP000026915"/>
    </source>
</evidence>
<keyword evidence="2" id="KW-0677">Repeat</keyword>
<dbReference type="eggNOG" id="KOG4197">
    <property type="taxonomic scope" value="Eukaryota"/>
</dbReference>
<gene>
    <name evidence="4" type="ORF">TCM_020769</name>
</gene>
<dbReference type="InterPro" id="IPR002885">
    <property type="entry name" value="PPR_rpt"/>
</dbReference>
<proteinExistence type="inferred from homology"/>
<dbReference type="GO" id="GO:0003723">
    <property type="term" value="F:RNA binding"/>
    <property type="evidence" value="ECO:0000318"/>
    <property type="project" value="GO_Central"/>
</dbReference>
<protein>
    <submittedName>
        <fullName evidence="4">Tetratricopeptide repeat-like superfamily protein isoform 1</fullName>
    </submittedName>
</protein>
<dbReference type="HOGENOM" id="CLU_002706_0_1_1"/>
<feature type="repeat" description="PPR" evidence="3">
    <location>
        <begin position="337"/>
        <end position="371"/>
    </location>
</feature>
<evidence type="ECO:0000256" key="1">
    <source>
        <dbReference type="ARBA" id="ARBA00006643"/>
    </source>
</evidence>
<dbReference type="InterPro" id="IPR046848">
    <property type="entry name" value="E_motif"/>
</dbReference>
<feature type="repeat" description="PPR" evidence="3">
    <location>
        <begin position="438"/>
        <end position="472"/>
    </location>
</feature>
<dbReference type="Proteomes" id="UP000026915">
    <property type="component" value="Chromosome 4"/>
</dbReference>